<feature type="domain" description="Peptidase M24" evidence="7">
    <location>
        <begin position="144"/>
        <end position="346"/>
    </location>
</feature>
<protein>
    <submittedName>
        <fullName evidence="9">Aminopeptidase P family protein</fullName>
    </submittedName>
</protein>
<dbReference type="GO" id="GO:0004177">
    <property type="term" value="F:aminopeptidase activity"/>
    <property type="evidence" value="ECO:0007669"/>
    <property type="project" value="UniProtKB-KW"/>
</dbReference>
<evidence type="ECO:0000259" key="8">
    <source>
        <dbReference type="Pfam" id="PF01321"/>
    </source>
</evidence>
<evidence type="ECO:0000313" key="10">
    <source>
        <dbReference type="Proteomes" id="UP000228502"/>
    </source>
</evidence>
<dbReference type="Pfam" id="PF01321">
    <property type="entry name" value="Creatinase_N"/>
    <property type="match status" value="1"/>
</dbReference>
<name>A0AAD3XBP3_STAEP</name>
<keyword evidence="5" id="KW-0464">Manganese</keyword>
<keyword evidence="9" id="KW-0031">Aminopeptidase</keyword>
<reference evidence="9 10" key="1">
    <citation type="submission" date="2017-10" db="EMBL/GenBank/DDBJ databases">
        <title>genome sequences of Staph epi in chlorhexidine trial.</title>
        <authorList>
            <person name="Greninger A.L."/>
            <person name="Addetia A."/>
            <person name="Qin X."/>
            <person name="Zerr D."/>
        </authorList>
    </citation>
    <scope>NUCLEOTIDE SEQUENCE [LARGE SCALE GENOMIC DNA]</scope>
    <source>
        <strain evidence="9 10">SCH-17</strain>
    </source>
</reference>
<keyword evidence="3 6" id="KW-0479">Metal-binding</keyword>
<evidence type="ECO:0000313" key="9">
    <source>
        <dbReference type="EMBL" id="PIH10140.1"/>
    </source>
</evidence>
<dbReference type="InterPro" id="IPR001131">
    <property type="entry name" value="Peptidase_M24B_aminopep-P_CS"/>
</dbReference>
<dbReference type="SUPFAM" id="SSF55920">
    <property type="entry name" value="Creatinase/aminopeptidase"/>
    <property type="match status" value="1"/>
</dbReference>
<comment type="similarity">
    <text evidence="2 6">Belongs to the peptidase M24B family.</text>
</comment>
<dbReference type="EMBL" id="PEJG01000007">
    <property type="protein sequence ID" value="PIH10140.1"/>
    <property type="molecule type" value="Genomic_DNA"/>
</dbReference>
<dbReference type="InterPro" id="IPR000994">
    <property type="entry name" value="Pept_M24"/>
</dbReference>
<keyword evidence="9" id="KW-0645">Protease</keyword>
<sequence>MMEVHYMTKIKEIKKVLQQEDADAAWITTPLNIFYFTGYRSEPHERLFALLIPSNEEPVLFCPKMEVEEVKQSPFKGKIIGYLDTENPFDKYSKTFSKMLIESEHLTVKRQRELTKAFNIEHYQDVDQSIKDLRNIKSEDEIINIKKAAALADKCIEIGKSFLKEGVEEREVVNHIENEIKKYGVNEMSFDTMVLFGDHAASPHGTPGDRKLQQNEFVLFDLGVVYHHYCSDMTRTIHFGTPNKEAQNIYNIVLKAETEAIKSIKPGVTIKDIDKIARDIIEEAGYGDYFPHRLGHGLGLEEHEYQDISSVNNNQLEAGMVITIEPGIYVPHVAGVRIEDDILVTENGYEILTQYEK</sequence>
<evidence type="ECO:0000256" key="3">
    <source>
        <dbReference type="ARBA" id="ARBA00022723"/>
    </source>
</evidence>
<dbReference type="SUPFAM" id="SSF53092">
    <property type="entry name" value="Creatinase/prolidase N-terminal domain"/>
    <property type="match status" value="1"/>
</dbReference>
<dbReference type="AlphaFoldDB" id="A0AAD3XBP3"/>
<dbReference type="PANTHER" id="PTHR46112">
    <property type="entry name" value="AMINOPEPTIDASE"/>
    <property type="match status" value="1"/>
</dbReference>
<proteinExistence type="inferred from homology"/>
<evidence type="ECO:0000259" key="7">
    <source>
        <dbReference type="Pfam" id="PF00557"/>
    </source>
</evidence>
<evidence type="ECO:0000256" key="6">
    <source>
        <dbReference type="RuleBase" id="RU000590"/>
    </source>
</evidence>
<evidence type="ECO:0000256" key="2">
    <source>
        <dbReference type="ARBA" id="ARBA00008766"/>
    </source>
</evidence>
<dbReference type="InterPro" id="IPR029149">
    <property type="entry name" value="Creatin/AminoP/Spt16_N"/>
</dbReference>
<evidence type="ECO:0000256" key="5">
    <source>
        <dbReference type="ARBA" id="ARBA00023211"/>
    </source>
</evidence>
<dbReference type="InterPro" id="IPR000587">
    <property type="entry name" value="Creatinase_N"/>
</dbReference>
<evidence type="ECO:0000256" key="4">
    <source>
        <dbReference type="ARBA" id="ARBA00022801"/>
    </source>
</evidence>
<dbReference type="Gene3D" id="3.40.350.10">
    <property type="entry name" value="Creatinase/prolidase N-terminal domain"/>
    <property type="match status" value="1"/>
</dbReference>
<dbReference type="Proteomes" id="UP000228502">
    <property type="component" value="Unassembled WGS sequence"/>
</dbReference>
<evidence type="ECO:0000256" key="1">
    <source>
        <dbReference type="ARBA" id="ARBA00001936"/>
    </source>
</evidence>
<accession>A0AAD3XBP3</accession>
<comment type="caution">
    <text evidence="9">The sequence shown here is derived from an EMBL/GenBank/DDBJ whole genome shotgun (WGS) entry which is preliminary data.</text>
</comment>
<comment type="cofactor">
    <cofactor evidence="1">
        <name>Mn(2+)</name>
        <dbReference type="ChEBI" id="CHEBI:29035"/>
    </cofactor>
</comment>
<gene>
    <name evidence="9" type="ORF">CTJ08_07055</name>
</gene>
<dbReference type="InterPro" id="IPR050659">
    <property type="entry name" value="Peptidase_M24B"/>
</dbReference>
<dbReference type="GO" id="GO:0046872">
    <property type="term" value="F:metal ion binding"/>
    <property type="evidence" value="ECO:0007669"/>
    <property type="project" value="UniProtKB-KW"/>
</dbReference>
<dbReference type="FunFam" id="3.90.230.10:FF:000014">
    <property type="entry name" value="Aminopeptidase P family protein"/>
    <property type="match status" value="1"/>
</dbReference>
<dbReference type="PANTHER" id="PTHR46112:SF10">
    <property type="entry name" value="DIPEPTIDASE YKVY-RELATED"/>
    <property type="match status" value="1"/>
</dbReference>
<dbReference type="Pfam" id="PF00557">
    <property type="entry name" value="Peptidase_M24"/>
    <property type="match status" value="1"/>
</dbReference>
<dbReference type="InterPro" id="IPR036005">
    <property type="entry name" value="Creatinase/aminopeptidase-like"/>
</dbReference>
<dbReference type="Gene3D" id="3.90.230.10">
    <property type="entry name" value="Creatinase/methionine aminopeptidase superfamily"/>
    <property type="match status" value="1"/>
</dbReference>
<feature type="domain" description="Creatinase N-terminal" evidence="8">
    <location>
        <begin position="10"/>
        <end position="136"/>
    </location>
</feature>
<dbReference type="CDD" id="cd01092">
    <property type="entry name" value="APP-like"/>
    <property type="match status" value="1"/>
</dbReference>
<organism evidence="9 10">
    <name type="scientific">Staphylococcus epidermidis</name>
    <dbReference type="NCBI Taxonomy" id="1282"/>
    <lineage>
        <taxon>Bacteria</taxon>
        <taxon>Bacillati</taxon>
        <taxon>Bacillota</taxon>
        <taxon>Bacilli</taxon>
        <taxon>Bacillales</taxon>
        <taxon>Staphylococcaceae</taxon>
        <taxon>Staphylococcus</taxon>
    </lineage>
</organism>
<dbReference type="PROSITE" id="PS00491">
    <property type="entry name" value="PROLINE_PEPTIDASE"/>
    <property type="match status" value="1"/>
</dbReference>
<keyword evidence="4" id="KW-0378">Hydrolase</keyword>